<feature type="transmembrane region" description="Helical" evidence="3">
    <location>
        <begin position="48"/>
        <end position="65"/>
    </location>
</feature>
<dbReference type="PANTHER" id="PTHR31019:SF1">
    <property type="entry name" value="SMALL INTEGRAL MEMBRANE PROTEIN 14"/>
    <property type="match status" value="1"/>
</dbReference>
<reference evidence="5" key="1">
    <citation type="submission" date="2024-02" db="UniProtKB">
        <authorList>
            <consortium name="WormBaseParasite"/>
        </authorList>
    </citation>
    <scope>IDENTIFICATION</scope>
</reference>
<sequence>MGDDPCACYFDHEAAMRRILSLLRDSQTECVDGNCDPAQLPGGPAGSLMLWTMLWGVLALALFFLRPRSLRQRPTDPPSKPGPNDDQGSSHDPPPGPGVQ</sequence>
<dbReference type="GO" id="GO:0005783">
    <property type="term" value="C:endoplasmic reticulum"/>
    <property type="evidence" value="ECO:0007669"/>
    <property type="project" value="TreeGrafter"/>
</dbReference>
<keyword evidence="3" id="KW-0812">Transmembrane</keyword>
<organism evidence="4 5">
    <name type="scientific">Mesorhabditis belari</name>
    <dbReference type="NCBI Taxonomy" id="2138241"/>
    <lineage>
        <taxon>Eukaryota</taxon>
        <taxon>Metazoa</taxon>
        <taxon>Ecdysozoa</taxon>
        <taxon>Nematoda</taxon>
        <taxon>Chromadorea</taxon>
        <taxon>Rhabditida</taxon>
        <taxon>Rhabditina</taxon>
        <taxon>Rhabditomorpha</taxon>
        <taxon>Rhabditoidea</taxon>
        <taxon>Rhabditidae</taxon>
        <taxon>Mesorhabditinae</taxon>
        <taxon>Mesorhabditis</taxon>
    </lineage>
</organism>
<accession>A0AAF3EB88</accession>
<feature type="region of interest" description="Disordered" evidence="2">
    <location>
        <begin position="70"/>
        <end position="100"/>
    </location>
</feature>
<dbReference type="Pfam" id="PF11027">
    <property type="entry name" value="DUF2615"/>
    <property type="match status" value="1"/>
</dbReference>
<evidence type="ECO:0000313" key="4">
    <source>
        <dbReference type="Proteomes" id="UP000887575"/>
    </source>
</evidence>
<protein>
    <recommendedName>
        <fullName evidence="1">Small integral membrane protein 14</fullName>
    </recommendedName>
</protein>
<keyword evidence="3" id="KW-1133">Transmembrane helix</keyword>
<keyword evidence="3" id="KW-0472">Membrane</keyword>
<evidence type="ECO:0000256" key="1">
    <source>
        <dbReference type="ARBA" id="ARBA00017902"/>
    </source>
</evidence>
<keyword evidence="4" id="KW-1185">Reference proteome</keyword>
<dbReference type="Proteomes" id="UP000887575">
    <property type="component" value="Unassembled WGS sequence"/>
</dbReference>
<evidence type="ECO:0000256" key="2">
    <source>
        <dbReference type="SAM" id="MobiDB-lite"/>
    </source>
</evidence>
<dbReference type="WBParaSite" id="MBELARI_LOCUS11203">
    <property type="protein sequence ID" value="MBELARI_LOCUS11203"/>
    <property type="gene ID" value="MBELARI_LOCUS11203"/>
</dbReference>
<evidence type="ECO:0000256" key="3">
    <source>
        <dbReference type="SAM" id="Phobius"/>
    </source>
</evidence>
<name>A0AAF3EB88_9BILA</name>
<dbReference type="AlphaFoldDB" id="A0AAF3EB88"/>
<dbReference type="PANTHER" id="PTHR31019">
    <property type="entry name" value="SMALL INTEGRAL MEMBRANE PROTEIN 14"/>
    <property type="match status" value="1"/>
</dbReference>
<proteinExistence type="predicted"/>
<dbReference type="InterPro" id="IPR020309">
    <property type="entry name" value="Smim-14"/>
</dbReference>
<evidence type="ECO:0000313" key="5">
    <source>
        <dbReference type="WBParaSite" id="MBELARI_LOCUS11203"/>
    </source>
</evidence>